<comment type="similarity">
    <text evidence="4">Belongs to the D-isomer specific 2-hydroxyacid dehydrogenase family.</text>
</comment>
<keyword evidence="3" id="KW-0520">NAD</keyword>
<evidence type="ECO:0000256" key="2">
    <source>
        <dbReference type="ARBA" id="ARBA00023002"/>
    </source>
</evidence>
<dbReference type="InterPro" id="IPR006139">
    <property type="entry name" value="D-isomer_2_OHA_DH_cat_dom"/>
</dbReference>
<protein>
    <submittedName>
        <fullName evidence="7">2-hydroxyacid dehydrogenase</fullName>
    </submittedName>
</protein>
<dbReference type="InterPro" id="IPR050223">
    <property type="entry name" value="D-isomer_2-hydroxyacid_DH"/>
</dbReference>
<keyword evidence="8" id="KW-1185">Reference proteome</keyword>
<dbReference type="CDD" id="cd12156">
    <property type="entry name" value="HPPR"/>
    <property type="match status" value="1"/>
</dbReference>
<evidence type="ECO:0000313" key="8">
    <source>
        <dbReference type="Proteomes" id="UP000551327"/>
    </source>
</evidence>
<comment type="caution">
    <text evidence="7">The sequence shown here is derived from an EMBL/GenBank/DDBJ whole genome shotgun (WGS) entry which is preliminary data.</text>
</comment>
<dbReference type="EMBL" id="JACLAX010000001">
    <property type="protein sequence ID" value="MBC2667645.1"/>
    <property type="molecule type" value="Genomic_DNA"/>
</dbReference>
<dbReference type="GO" id="GO:0016618">
    <property type="term" value="F:hydroxypyruvate reductase [NAD(P)H] activity"/>
    <property type="evidence" value="ECO:0007669"/>
    <property type="project" value="TreeGrafter"/>
</dbReference>
<dbReference type="SUPFAM" id="SSF52283">
    <property type="entry name" value="Formate/glycerate dehydrogenase catalytic domain-like"/>
    <property type="match status" value="1"/>
</dbReference>
<gene>
    <name evidence="7" type="ORF">H7F53_00630</name>
</gene>
<evidence type="ECO:0000259" key="5">
    <source>
        <dbReference type="Pfam" id="PF00389"/>
    </source>
</evidence>
<dbReference type="PANTHER" id="PTHR10996">
    <property type="entry name" value="2-HYDROXYACID DEHYDROGENASE-RELATED"/>
    <property type="match status" value="1"/>
</dbReference>
<dbReference type="FunFam" id="3.40.50.720:FF:000213">
    <property type="entry name" value="Putative 2-hydroxyacid dehydrogenase"/>
    <property type="match status" value="1"/>
</dbReference>
<dbReference type="SUPFAM" id="SSF51735">
    <property type="entry name" value="NAD(P)-binding Rossmann-fold domains"/>
    <property type="match status" value="1"/>
</dbReference>
<dbReference type="GO" id="GO:0030267">
    <property type="term" value="F:glyoxylate reductase (NADPH) activity"/>
    <property type="evidence" value="ECO:0007669"/>
    <property type="project" value="TreeGrafter"/>
</dbReference>
<evidence type="ECO:0000256" key="3">
    <source>
        <dbReference type="ARBA" id="ARBA00023027"/>
    </source>
</evidence>
<feature type="domain" description="D-isomer specific 2-hydroxyacid dehydrogenase catalytic" evidence="5">
    <location>
        <begin position="59"/>
        <end position="321"/>
    </location>
</feature>
<dbReference type="RefSeq" id="WP_185677530.1">
    <property type="nucleotide sequence ID" value="NZ_JACLAX010000001.1"/>
</dbReference>
<feature type="domain" description="D-isomer specific 2-hydroxyacid dehydrogenase NAD-binding" evidence="6">
    <location>
        <begin position="118"/>
        <end position="290"/>
    </location>
</feature>
<dbReference type="PANTHER" id="PTHR10996:SF178">
    <property type="entry name" value="2-HYDROXYACID DEHYDROGENASE YGL185C-RELATED"/>
    <property type="match status" value="1"/>
</dbReference>
<dbReference type="Pfam" id="PF02826">
    <property type="entry name" value="2-Hacid_dh_C"/>
    <property type="match status" value="1"/>
</dbReference>
<evidence type="ECO:0000256" key="4">
    <source>
        <dbReference type="RuleBase" id="RU003719"/>
    </source>
</evidence>
<dbReference type="AlphaFoldDB" id="A0A7X1FVB6"/>
<dbReference type="Gene3D" id="3.40.50.720">
    <property type="entry name" value="NAD(P)-binding Rossmann-like Domain"/>
    <property type="match status" value="2"/>
</dbReference>
<name>A0A7X1FVB6_9SPHN</name>
<evidence type="ECO:0000256" key="1">
    <source>
        <dbReference type="ARBA" id="ARBA00022857"/>
    </source>
</evidence>
<accession>A0A7X1FVB6</accession>
<dbReference type="Proteomes" id="UP000551327">
    <property type="component" value="Unassembled WGS sequence"/>
</dbReference>
<proteinExistence type="inferred from homology"/>
<evidence type="ECO:0000313" key="7">
    <source>
        <dbReference type="EMBL" id="MBC2667645.1"/>
    </source>
</evidence>
<evidence type="ECO:0000259" key="6">
    <source>
        <dbReference type="Pfam" id="PF02826"/>
    </source>
</evidence>
<reference evidence="7 8" key="1">
    <citation type="submission" date="2020-08" db="EMBL/GenBank/DDBJ databases">
        <title>The genome sequence of type strain Novosphingobium piscinae KCTC 42194.</title>
        <authorList>
            <person name="Liu Y."/>
        </authorList>
    </citation>
    <scope>NUCLEOTIDE SEQUENCE [LARGE SCALE GENOMIC DNA]</scope>
    <source>
        <strain evidence="7 8">KCTC 42194</strain>
    </source>
</reference>
<organism evidence="7 8">
    <name type="scientific">Novosphingobium piscinae</name>
    <dbReference type="NCBI Taxonomy" id="1507448"/>
    <lineage>
        <taxon>Bacteria</taxon>
        <taxon>Pseudomonadati</taxon>
        <taxon>Pseudomonadota</taxon>
        <taxon>Alphaproteobacteria</taxon>
        <taxon>Sphingomonadales</taxon>
        <taxon>Sphingomonadaceae</taxon>
        <taxon>Novosphingobium</taxon>
    </lineage>
</organism>
<dbReference type="GO" id="GO:0051287">
    <property type="term" value="F:NAD binding"/>
    <property type="evidence" value="ECO:0007669"/>
    <property type="project" value="InterPro"/>
</dbReference>
<sequence length="321" mass="33441">MTLPPIQPALPPAVLQPAPIHPAVTALLAPHVPLHRLWEQDDPAAWLREHGAAIRGLAVSTLAGPVGADLFDRLPALEIVANFGVGYDNVDVAAARARGLVVTNTPGVLDEEVADLAVALLLATVRQLPQAERFLRAGGWRQGPFPLSPTLRGRRIGLLGLGAIGKAIARRLEGFGVDIAYHGRTRQEGVGYPWYPSAQALAAACDTLIAILPGGAATRHIVDAAVLAALGPEGVFINVARGSVVDEAALIAALQDGTILAAGLDVFAEEPAVPEALLALPNAVLLPHVGSASVQTRTAMGELVARNLLAWFREGRALTPV</sequence>
<dbReference type="InterPro" id="IPR036291">
    <property type="entry name" value="NAD(P)-bd_dom_sf"/>
</dbReference>
<dbReference type="GO" id="GO:0005829">
    <property type="term" value="C:cytosol"/>
    <property type="evidence" value="ECO:0007669"/>
    <property type="project" value="TreeGrafter"/>
</dbReference>
<dbReference type="Pfam" id="PF00389">
    <property type="entry name" value="2-Hacid_dh"/>
    <property type="match status" value="1"/>
</dbReference>
<dbReference type="InterPro" id="IPR006140">
    <property type="entry name" value="D-isomer_DH_NAD-bd"/>
</dbReference>
<keyword evidence="2 4" id="KW-0560">Oxidoreductase</keyword>
<keyword evidence="1" id="KW-0521">NADP</keyword>